<reference evidence="2 3" key="1">
    <citation type="submission" date="2023-12" db="EMBL/GenBank/DDBJ databases">
        <title>Novel species of the genus Arcicella isolated from rivers.</title>
        <authorList>
            <person name="Lu H."/>
        </authorList>
    </citation>
    <scope>NUCLEOTIDE SEQUENCE [LARGE SCALE GENOMIC DNA]</scope>
    <source>
        <strain evidence="2 3">LMG 21963</strain>
    </source>
</reference>
<evidence type="ECO:0000256" key="1">
    <source>
        <dbReference type="SAM" id="MobiDB-lite"/>
    </source>
</evidence>
<sequence>MARLNQEKYRIQKGFNEKLEKELVNLEPKQAEKIREMIDYKFSDNEYKNLDNQQMKNVKGDVKDVKSSFNYMESLHYRQFSPDKSKEAEPAPNETEKSDVHAKNTPESFISQYKYPQTKDFDENTKDIIDKEKESEPSKSGITKSDPQSKNMPESFMAQYELPKPKDFSENSKDVAEKKKLDIDKDRD</sequence>
<comment type="caution">
    <text evidence="2">The sequence shown here is derived from an EMBL/GenBank/DDBJ whole genome shotgun (WGS) entry which is preliminary data.</text>
</comment>
<evidence type="ECO:0000313" key="2">
    <source>
        <dbReference type="EMBL" id="MEA5261060.1"/>
    </source>
</evidence>
<protein>
    <submittedName>
        <fullName evidence="2">Uncharacterized protein</fullName>
    </submittedName>
</protein>
<dbReference type="EMBL" id="JAYFUL010000097">
    <property type="protein sequence ID" value="MEA5261060.1"/>
    <property type="molecule type" value="Genomic_DNA"/>
</dbReference>
<feature type="region of interest" description="Disordered" evidence="1">
    <location>
        <begin position="76"/>
        <end position="188"/>
    </location>
</feature>
<organism evidence="2 3">
    <name type="scientific">Arcicella aquatica</name>
    <dbReference type="NCBI Taxonomy" id="217141"/>
    <lineage>
        <taxon>Bacteria</taxon>
        <taxon>Pseudomonadati</taxon>
        <taxon>Bacteroidota</taxon>
        <taxon>Cytophagia</taxon>
        <taxon>Cytophagales</taxon>
        <taxon>Flectobacillaceae</taxon>
        <taxon>Arcicella</taxon>
    </lineage>
</organism>
<proteinExistence type="predicted"/>
<keyword evidence="3" id="KW-1185">Reference proteome</keyword>
<feature type="compositionally biased region" description="Polar residues" evidence="1">
    <location>
        <begin position="138"/>
        <end position="152"/>
    </location>
</feature>
<dbReference type="RefSeq" id="WP_323254108.1">
    <property type="nucleotide sequence ID" value="NZ_JAYFUL010000097.1"/>
</dbReference>
<feature type="compositionally biased region" description="Basic and acidic residues" evidence="1">
    <location>
        <begin position="81"/>
        <end position="104"/>
    </location>
</feature>
<gene>
    <name evidence="2" type="ORF">VB264_24930</name>
</gene>
<accession>A0ABU5QVB9</accession>
<feature type="compositionally biased region" description="Basic and acidic residues" evidence="1">
    <location>
        <begin position="163"/>
        <end position="188"/>
    </location>
</feature>
<feature type="compositionally biased region" description="Polar residues" evidence="1">
    <location>
        <begin position="105"/>
        <end position="115"/>
    </location>
</feature>
<evidence type="ECO:0000313" key="3">
    <source>
        <dbReference type="Proteomes" id="UP001304671"/>
    </source>
</evidence>
<dbReference type="Proteomes" id="UP001304671">
    <property type="component" value="Unassembled WGS sequence"/>
</dbReference>
<feature type="compositionally biased region" description="Basic and acidic residues" evidence="1">
    <location>
        <begin position="117"/>
        <end position="137"/>
    </location>
</feature>
<name>A0ABU5QVB9_9BACT</name>